<dbReference type="InterPro" id="IPR037883">
    <property type="entry name" value="Knr4/Smi1-like_sf"/>
</dbReference>
<sequence length="278" mass="32694">MNLKSFWEKDEESPFTLEKIDEEQIREAEGTLGVTLPDTYKKLILEWNGGFTVRNAFPTERPNSWAEDHVQFDHLRGIAKDDGIMNSVQLSDELELPEGFVFISGEEDTWIAMDYRETKEHPPIHYFDLELEVDFKLADSFDEFVKRLYTAGDAMVEVIEIEEEASDLYISKEELEHIFERGDLRQQNLFKMAHYPMEDIEEIAWFFLRMKQCIKQIKDQHVLYETATAIHSNLLLNPDMPRNDRINQELQEIAEFLENSEDPNTAFLGEDIHPVKKR</sequence>
<dbReference type="Proteomes" id="UP000517315">
    <property type="component" value="Unassembled WGS sequence"/>
</dbReference>
<name>A0ABR6B244_9BACI</name>
<organism evidence="2 3">
    <name type="scientific">Bacillus aerius</name>
    <dbReference type="NCBI Taxonomy" id="293388"/>
    <lineage>
        <taxon>Bacteria</taxon>
        <taxon>Bacillati</taxon>
        <taxon>Bacillota</taxon>
        <taxon>Bacilli</taxon>
        <taxon>Bacillales</taxon>
        <taxon>Bacillaceae</taxon>
        <taxon>Bacillus</taxon>
    </lineage>
</organism>
<dbReference type="SMART" id="SM00860">
    <property type="entry name" value="SMI1_KNR4"/>
    <property type="match status" value="1"/>
</dbReference>
<gene>
    <name evidence="2" type="ORF">HNP39_001679</name>
</gene>
<keyword evidence="3" id="KW-1185">Reference proteome</keyword>
<dbReference type="Gene3D" id="3.40.1580.10">
    <property type="entry name" value="SMI1/KNR4-like"/>
    <property type="match status" value="1"/>
</dbReference>
<feature type="domain" description="Knr4/Smi1-like" evidence="1">
    <location>
        <begin position="19"/>
        <end position="147"/>
    </location>
</feature>
<comment type="caution">
    <text evidence="2">The sequence shown here is derived from an EMBL/GenBank/DDBJ whole genome shotgun (WGS) entry which is preliminary data.</text>
</comment>
<dbReference type="Pfam" id="PF14568">
    <property type="entry name" value="SUKH_6"/>
    <property type="match status" value="1"/>
</dbReference>
<evidence type="ECO:0000313" key="3">
    <source>
        <dbReference type="Proteomes" id="UP000517315"/>
    </source>
</evidence>
<accession>A0ABR6B244</accession>
<reference evidence="2 3" key="1">
    <citation type="submission" date="2020-08" db="EMBL/GenBank/DDBJ databases">
        <title>Functional genomics of gut bacteria from endangered species of beetles.</title>
        <authorList>
            <person name="Carlos-Shanley C."/>
        </authorList>
    </citation>
    <scope>NUCLEOTIDE SEQUENCE [LARGE SCALE GENOMIC DNA]</scope>
    <source>
        <strain evidence="2 3">S00152</strain>
    </source>
</reference>
<dbReference type="SUPFAM" id="SSF160631">
    <property type="entry name" value="SMI1/KNR4-like"/>
    <property type="match status" value="1"/>
</dbReference>
<evidence type="ECO:0000259" key="1">
    <source>
        <dbReference type="SMART" id="SM00860"/>
    </source>
</evidence>
<dbReference type="InterPro" id="IPR018958">
    <property type="entry name" value="Knr4/Smi1-like_dom"/>
</dbReference>
<evidence type="ECO:0000313" key="2">
    <source>
        <dbReference type="EMBL" id="MBA8917958.1"/>
    </source>
</evidence>
<proteinExistence type="predicted"/>
<dbReference type="EMBL" id="JACJIG010000002">
    <property type="protein sequence ID" value="MBA8917958.1"/>
    <property type="molecule type" value="Genomic_DNA"/>
</dbReference>
<protein>
    <recommendedName>
        <fullName evidence="1">Knr4/Smi1-like domain-containing protein</fullName>
    </recommendedName>
</protein>